<evidence type="ECO:0000313" key="4">
    <source>
        <dbReference type="Proteomes" id="UP000306223"/>
    </source>
</evidence>
<dbReference type="AlphaFoldDB" id="A0A4V5MSN1"/>
<dbReference type="Pfam" id="PF07848">
    <property type="entry name" value="PaaX"/>
    <property type="match status" value="1"/>
</dbReference>
<protein>
    <submittedName>
        <fullName evidence="3">PaaX family transcriptional regulator</fullName>
    </submittedName>
</protein>
<sequence>MQTPPCPMALARALELTAPGFIITVYGDVVVPRGEVLWMGSLIEICARVGFGENQVRTAVSRLVASGRLAGDRQGRRSFYRLADAARAEFGRATALLYAAAPQPQGWLLLALDEVSDDLRRAHHLAPVGGACWLAPDRGTLPPGARVVMRVRGDQDVPGIAAFWDLEAVAARYDRMIACLGPVAVGDVAPDHALTLRLLLVHAYRAAVLRDPFLPPALLPADWSGTRARALFRDLYLRLTPPAEAEIALLQDAEGPLARQTVESMNRINMLR</sequence>
<dbReference type="Gene3D" id="1.20.58.1460">
    <property type="match status" value="1"/>
</dbReference>
<keyword evidence="4" id="KW-1185">Reference proteome</keyword>
<feature type="domain" description="Transcriptional repressor PaaX-like N-terminal" evidence="1">
    <location>
        <begin position="20"/>
        <end position="85"/>
    </location>
</feature>
<dbReference type="OrthoDB" id="2270427at2"/>
<dbReference type="InterPro" id="IPR036388">
    <property type="entry name" value="WH-like_DNA-bd_sf"/>
</dbReference>
<dbReference type="EMBL" id="SUNH01000031">
    <property type="protein sequence ID" value="TJZ80818.1"/>
    <property type="molecule type" value="Genomic_DNA"/>
</dbReference>
<dbReference type="InterPro" id="IPR012906">
    <property type="entry name" value="PaaX-like_N"/>
</dbReference>
<dbReference type="PANTHER" id="PTHR30319:SF1">
    <property type="entry name" value="TRANSCRIPTIONAL REPRESSOR PAAX"/>
    <property type="match status" value="1"/>
</dbReference>
<dbReference type="Gene3D" id="1.10.10.10">
    <property type="entry name" value="Winged helix-like DNA-binding domain superfamily/Winged helix DNA-binding domain"/>
    <property type="match status" value="1"/>
</dbReference>
<reference evidence="3 4" key="1">
    <citation type="submission" date="2019-04" db="EMBL/GenBank/DDBJ databases">
        <authorList>
            <person name="Li J."/>
        </authorList>
    </citation>
    <scope>NUCLEOTIDE SEQUENCE [LARGE SCALE GENOMIC DNA]</scope>
    <source>
        <strain evidence="3 4">CCTCC AB2016182</strain>
    </source>
</reference>
<dbReference type="PANTHER" id="PTHR30319">
    <property type="entry name" value="PHENYLACETIC ACID REGULATOR-RELATED TRANSCRIPTIONAL REPRESSOR"/>
    <property type="match status" value="1"/>
</dbReference>
<dbReference type="RefSeq" id="WP_136857955.1">
    <property type="nucleotide sequence ID" value="NZ_SUNH01000031.1"/>
</dbReference>
<evidence type="ECO:0000259" key="2">
    <source>
        <dbReference type="Pfam" id="PF08223"/>
    </source>
</evidence>
<comment type="caution">
    <text evidence="3">The sequence shown here is derived from an EMBL/GenBank/DDBJ whole genome shotgun (WGS) entry which is preliminary data.</text>
</comment>
<organism evidence="3 4">
    <name type="scientific">Paracoccus hibiscisoli</name>
    <dbReference type="NCBI Taxonomy" id="2023261"/>
    <lineage>
        <taxon>Bacteria</taxon>
        <taxon>Pseudomonadati</taxon>
        <taxon>Pseudomonadota</taxon>
        <taxon>Alphaproteobacteria</taxon>
        <taxon>Rhodobacterales</taxon>
        <taxon>Paracoccaceae</taxon>
        <taxon>Paracoccus</taxon>
    </lineage>
</organism>
<dbReference type="Pfam" id="PF08223">
    <property type="entry name" value="PaaX_C"/>
    <property type="match status" value="1"/>
</dbReference>
<dbReference type="InterPro" id="IPR011965">
    <property type="entry name" value="PaaX_trns_reg"/>
</dbReference>
<name>A0A4V5MSN1_9RHOB</name>
<evidence type="ECO:0000313" key="3">
    <source>
        <dbReference type="EMBL" id="TJZ80818.1"/>
    </source>
</evidence>
<dbReference type="GO" id="GO:0006351">
    <property type="term" value="P:DNA-templated transcription"/>
    <property type="evidence" value="ECO:0007669"/>
    <property type="project" value="InterPro"/>
</dbReference>
<evidence type="ECO:0000259" key="1">
    <source>
        <dbReference type="Pfam" id="PF07848"/>
    </source>
</evidence>
<dbReference type="PIRSF" id="PIRSF020623">
    <property type="entry name" value="PaaX"/>
    <property type="match status" value="1"/>
</dbReference>
<feature type="domain" description="Transcriptional repressor PaaX-like C-terminal" evidence="2">
    <location>
        <begin position="164"/>
        <end position="245"/>
    </location>
</feature>
<dbReference type="InterPro" id="IPR013225">
    <property type="entry name" value="PaaX_C"/>
</dbReference>
<proteinExistence type="predicted"/>
<gene>
    <name evidence="3" type="ORF">FA740_16755</name>
</gene>
<accession>A0A4V5MSN1</accession>
<dbReference type="Proteomes" id="UP000306223">
    <property type="component" value="Unassembled WGS sequence"/>
</dbReference>